<dbReference type="EMBL" id="JBEDUW010000006">
    <property type="protein sequence ID" value="KAK9923690.1"/>
    <property type="molecule type" value="Genomic_DNA"/>
</dbReference>
<protein>
    <submittedName>
        <fullName evidence="1">Uncharacterized protein</fullName>
    </submittedName>
</protein>
<accession>A0AAW1WFI3</accession>
<name>A0AAW1WFI3_RUBAR</name>
<dbReference type="Proteomes" id="UP001457282">
    <property type="component" value="Unassembled WGS sequence"/>
</dbReference>
<keyword evidence="2" id="KW-1185">Reference proteome</keyword>
<proteinExistence type="predicted"/>
<sequence length="127" mass="14940">MPDIYLGSKEDVGEIKISGHHLKSLIFCGHVCDHKIINLDAPNLVRYQREDDEIPSSFRLNSVKLEWVNFILCGAHLNSQWFLKLREYVGKFTACDRLRFRMYHQQPCRTYLHLIQGQDQIGQYMSI</sequence>
<gene>
    <name evidence="1" type="ORF">M0R45_032096</name>
</gene>
<evidence type="ECO:0000313" key="2">
    <source>
        <dbReference type="Proteomes" id="UP001457282"/>
    </source>
</evidence>
<reference evidence="1 2" key="1">
    <citation type="journal article" date="2023" name="G3 (Bethesda)">
        <title>A chromosome-length genome assembly and annotation of blackberry (Rubus argutus, cv. 'Hillquist').</title>
        <authorList>
            <person name="Bruna T."/>
            <person name="Aryal R."/>
            <person name="Dudchenko O."/>
            <person name="Sargent D.J."/>
            <person name="Mead D."/>
            <person name="Buti M."/>
            <person name="Cavallini A."/>
            <person name="Hytonen T."/>
            <person name="Andres J."/>
            <person name="Pham M."/>
            <person name="Weisz D."/>
            <person name="Mascagni F."/>
            <person name="Usai G."/>
            <person name="Natali L."/>
            <person name="Bassil N."/>
            <person name="Fernandez G.E."/>
            <person name="Lomsadze A."/>
            <person name="Armour M."/>
            <person name="Olukolu B."/>
            <person name="Poorten T."/>
            <person name="Britton C."/>
            <person name="Davik J."/>
            <person name="Ashrafi H."/>
            <person name="Aiden E.L."/>
            <person name="Borodovsky M."/>
            <person name="Worthington M."/>
        </authorList>
    </citation>
    <scope>NUCLEOTIDE SEQUENCE [LARGE SCALE GENOMIC DNA]</scope>
    <source>
        <strain evidence="1">PI 553951</strain>
    </source>
</reference>
<dbReference type="AlphaFoldDB" id="A0AAW1WFI3"/>
<comment type="caution">
    <text evidence="1">The sequence shown here is derived from an EMBL/GenBank/DDBJ whole genome shotgun (WGS) entry which is preliminary data.</text>
</comment>
<evidence type="ECO:0000313" key="1">
    <source>
        <dbReference type="EMBL" id="KAK9923690.1"/>
    </source>
</evidence>
<organism evidence="1 2">
    <name type="scientific">Rubus argutus</name>
    <name type="common">Southern blackberry</name>
    <dbReference type="NCBI Taxonomy" id="59490"/>
    <lineage>
        <taxon>Eukaryota</taxon>
        <taxon>Viridiplantae</taxon>
        <taxon>Streptophyta</taxon>
        <taxon>Embryophyta</taxon>
        <taxon>Tracheophyta</taxon>
        <taxon>Spermatophyta</taxon>
        <taxon>Magnoliopsida</taxon>
        <taxon>eudicotyledons</taxon>
        <taxon>Gunneridae</taxon>
        <taxon>Pentapetalae</taxon>
        <taxon>rosids</taxon>
        <taxon>fabids</taxon>
        <taxon>Rosales</taxon>
        <taxon>Rosaceae</taxon>
        <taxon>Rosoideae</taxon>
        <taxon>Rosoideae incertae sedis</taxon>
        <taxon>Rubus</taxon>
    </lineage>
</organism>